<gene>
    <name evidence="2" type="ORF">LHJ74_12595</name>
</gene>
<organism evidence="2 3">
    <name type="scientific">Streptomyces gossypii</name>
    <dbReference type="NCBI Taxonomy" id="2883101"/>
    <lineage>
        <taxon>Bacteria</taxon>
        <taxon>Bacillati</taxon>
        <taxon>Actinomycetota</taxon>
        <taxon>Actinomycetes</taxon>
        <taxon>Kitasatosporales</taxon>
        <taxon>Streptomycetaceae</taxon>
        <taxon>Streptomyces</taxon>
    </lineage>
</organism>
<reference evidence="2 3" key="1">
    <citation type="submission" date="2021-10" db="EMBL/GenBank/DDBJ databases">
        <title>Streptomyces gossypii sp. nov., isolated from soil collected from cotton field.</title>
        <authorList>
            <person name="Ge X."/>
            <person name="Chen X."/>
            <person name="Liu W."/>
        </authorList>
    </citation>
    <scope>NUCLEOTIDE SEQUENCE [LARGE SCALE GENOMIC DNA]</scope>
    <source>
        <strain evidence="2 3">N2-109</strain>
    </source>
</reference>
<protein>
    <recommendedName>
        <fullName evidence="4">DNA-binding protein</fullName>
    </recommendedName>
</protein>
<feature type="region of interest" description="Disordered" evidence="1">
    <location>
        <begin position="264"/>
        <end position="328"/>
    </location>
</feature>
<sequence length="328" mass="36293">MLRHVIAPAHAFAQIPNAILRHPRLSPDAKTLLNWQLSLPSEEKQCLSGTAHKAGIKKVAFQKAKRQLREEGYLHEWTTRGARGHFLTVQLVSNTPLSANEALAVRDGLLPAPGGARLTTAADAQPSAVRRAARQRTDRPVGRLPEKNIWENTTQPTAPAAEEADEPGTLAAAETLLFSLAKVDPDLALPLRTARNWAPLAAKWLESGLSRPQVRHALTEGLTSARKPLGALRWRLEHALPEPPPPLQLSPAMPKPQPRITGMRECRTRHTQPRLFRPEQGGDQDLCPDCRTAQDRTTAHAPQPREHTGLAAFRDARERKRKRLRPAT</sequence>
<keyword evidence="3" id="KW-1185">Reference proteome</keyword>
<dbReference type="RefSeq" id="WP_260218056.1">
    <property type="nucleotide sequence ID" value="NZ_JAJAGO010000005.1"/>
</dbReference>
<dbReference type="Proteomes" id="UP001156389">
    <property type="component" value="Unassembled WGS sequence"/>
</dbReference>
<comment type="caution">
    <text evidence="2">The sequence shown here is derived from an EMBL/GenBank/DDBJ whole genome shotgun (WGS) entry which is preliminary data.</text>
</comment>
<proteinExistence type="predicted"/>
<evidence type="ECO:0000313" key="2">
    <source>
        <dbReference type="EMBL" id="MCT2590738.1"/>
    </source>
</evidence>
<evidence type="ECO:0000313" key="3">
    <source>
        <dbReference type="Proteomes" id="UP001156389"/>
    </source>
</evidence>
<feature type="compositionally biased region" description="Basic and acidic residues" evidence="1">
    <location>
        <begin position="292"/>
        <end position="318"/>
    </location>
</feature>
<evidence type="ECO:0000256" key="1">
    <source>
        <dbReference type="SAM" id="MobiDB-lite"/>
    </source>
</evidence>
<feature type="compositionally biased region" description="Basic residues" evidence="1">
    <location>
        <begin position="319"/>
        <end position="328"/>
    </location>
</feature>
<name>A0ABT2JS91_9ACTN</name>
<accession>A0ABT2JS91</accession>
<dbReference type="EMBL" id="JAJAGO010000005">
    <property type="protein sequence ID" value="MCT2590738.1"/>
    <property type="molecule type" value="Genomic_DNA"/>
</dbReference>
<evidence type="ECO:0008006" key="4">
    <source>
        <dbReference type="Google" id="ProtNLM"/>
    </source>
</evidence>